<sequence length="214" mass="23216">MHRRDYEEVAHAVSSGVARLEEALSSGAVGPMDEAQTRRMVAVVIGGMAEYFSDQNLIFNSEAFLIAAGLRDDVMALAPDKPSRHPGGPIDFEHVRVGDSLSYVTSGGHRRIGDVVKTSDLTITVDAVWDLKWGEKVPGVTRLRRSNWSRHHVHLEEHPDTIGAAGQLGQRGPNVAAQGFPNPPGAGSRSPDVEAVAAQDRTSSEAERRKRPLR</sequence>
<proteinExistence type="predicted"/>
<organism evidence="2 3">
    <name type="scientific">Micromonospora andamanensis</name>
    <dbReference type="NCBI Taxonomy" id="1287068"/>
    <lineage>
        <taxon>Bacteria</taxon>
        <taxon>Bacillati</taxon>
        <taxon>Actinomycetota</taxon>
        <taxon>Actinomycetes</taxon>
        <taxon>Micromonosporales</taxon>
        <taxon>Micromonosporaceae</taxon>
        <taxon>Micromonospora</taxon>
    </lineage>
</organism>
<name>A0ABQ4I2W4_9ACTN</name>
<dbReference type="Proteomes" id="UP000647017">
    <property type="component" value="Unassembled WGS sequence"/>
</dbReference>
<evidence type="ECO:0000313" key="2">
    <source>
        <dbReference type="EMBL" id="GIJ12206.1"/>
    </source>
</evidence>
<comment type="caution">
    <text evidence="2">The sequence shown here is derived from an EMBL/GenBank/DDBJ whole genome shotgun (WGS) entry which is preliminary data.</text>
</comment>
<evidence type="ECO:0000313" key="3">
    <source>
        <dbReference type="Proteomes" id="UP000647017"/>
    </source>
</evidence>
<reference evidence="2 3" key="1">
    <citation type="submission" date="2021-01" db="EMBL/GenBank/DDBJ databases">
        <title>Whole genome shotgun sequence of Verrucosispora andamanensis NBRC 109075.</title>
        <authorList>
            <person name="Komaki H."/>
            <person name="Tamura T."/>
        </authorList>
    </citation>
    <scope>NUCLEOTIDE SEQUENCE [LARGE SCALE GENOMIC DNA]</scope>
    <source>
        <strain evidence="2 3">NBRC 109075</strain>
    </source>
</reference>
<dbReference type="EMBL" id="BOOZ01000047">
    <property type="protein sequence ID" value="GIJ12206.1"/>
    <property type="molecule type" value="Genomic_DNA"/>
</dbReference>
<accession>A0ABQ4I2W4</accession>
<feature type="region of interest" description="Disordered" evidence="1">
    <location>
        <begin position="163"/>
        <end position="214"/>
    </location>
</feature>
<evidence type="ECO:0000256" key="1">
    <source>
        <dbReference type="SAM" id="MobiDB-lite"/>
    </source>
</evidence>
<keyword evidence="3" id="KW-1185">Reference proteome</keyword>
<protein>
    <submittedName>
        <fullName evidence="2">Uncharacterized protein</fullName>
    </submittedName>
</protein>
<gene>
    <name evidence="2" type="ORF">Van01_54200</name>
</gene>